<sequence>MVATFHVFSVVTCLTNKKVANGWSLSRVMTKQRVNLLILYKKCSNKGKQHVK</sequence>
<accession>A0A0B6ZTW8</accession>
<dbReference type="AlphaFoldDB" id="A0A0B6ZTW8"/>
<dbReference type="EMBL" id="HACG01024937">
    <property type="protein sequence ID" value="CEK71802.1"/>
    <property type="molecule type" value="Transcribed_RNA"/>
</dbReference>
<feature type="non-terminal residue" evidence="1">
    <location>
        <position position="52"/>
    </location>
</feature>
<evidence type="ECO:0000313" key="1">
    <source>
        <dbReference type="EMBL" id="CEK71802.1"/>
    </source>
</evidence>
<organism evidence="1">
    <name type="scientific">Arion vulgaris</name>
    <dbReference type="NCBI Taxonomy" id="1028688"/>
    <lineage>
        <taxon>Eukaryota</taxon>
        <taxon>Metazoa</taxon>
        <taxon>Spiralia</taxon>
        <taxon>Lophotrochozoa</taxon>
        <taxon>Mollusca</taxon>
        <taxon>Gastropoda</taxon>
        <taxon>Heterobranchia</taxon>
        <taxon>Euthyneura</taxon>
        <taxon>Panpulmonata</taxon>
        <taxon>Eupulmonata</taxon>
        <taxon>Stylommatophora</taxon>
        <taxon>Helicina</taxon>
        <taxon>Arionoidea</taxon>
        <taxon>Arionidae</taxon>
        <taxon>Arion</taxon>
    </lineage>
</organism>
<proteinExistence type="predicted"/>
<protein>
    <submittedName>
        <fullName evidence="1">Uncharacterized protein</fullName>
    </submittedName>
</protein>
<reference evidence="1" key="1">
    <citation type="submission" date="2014-12" db="EMBL/GenBank/DDBJ databases">
        <title>Insight into the proteome of Arion vulgaris.</title>
        <authorList>
            <person name="Aradska J."/>
            <person name="Bulat T."/>
            <person name="Smidak R."/>
            <person name="Sarate P."/>
            <person name="Gangsoo J."/>
            <person name="Sialana F."/>
            <person name="Bilban M."/>
            <person name="Lubec G."/>
        </authorList>
    </citation>
    <scope>NUCLEOTIDE SEQUENCE</scope>
    <source>
        <tissue evidence="1">Skin</tissue>
    </source>
</reference>
<gene>
    <name evidence="1" type="primary">ORF79887</name>
</gene>
<name>A0A0B6ZTW8_9EUPU</name>